<dbReference type="InterPro" id="IPR005992">
    <property type="entry name" value="IMP_DH-rel2"/>
</dbReference>
<dbReference type="Pfam" id="PF00478">
    <property type="entry name" value="IMPDH"/>
    <property type="match status" value="1"/>
</dbReference>
<sequence length="388" mass="41891">MGGFYIGRERRARKAYGFDEVALVPGKETLDPNDVDISWRIGDLTFDIPILASAMDGVVDTNFAIQLGKLGGLAVLNLGGIQTRYEKPEEVISKIVNSSSDEAVRIIQGVYREPIKEELIKKRIEEIKRANVPIAVSSIPQQAARFGLIAQEAGADIFVVQATVVTAKYRSSKGKNLDFADFCSKISIPVIAGNCVTYEAAYELMQTGIDAVLVGVGPGAACTTREVLGVGVPQITATIDVANARDDYFRKSGRYVSVITDGGMRTGGDICKALASGADAVMIGSAFARAEESPGKGYHWGMATSDENLPRGARIKVGTTGTLKEILYGPARLDDGSQNLIWAIRTCMGYCGVANIKEMHEVEMVIAPAIKSEGKFFQEVQRIRREKL</sequence>
<evidence type="ECO:0000256" key="3">
    <source>
        <dbReference type="ARBA" id="ARBA00023027"/>
    </source>
</evidence>
<dbReference type="PANTHER" id="PTHR11911:SF85">
    <property type="entry name" value="INOSINE-5'-MONOPHOSPHATE DEHYDROGENASE"/>
    <property type="match status" value="1"/>
</dbReference>
<comment type="similarity">
    <text evidence="1">Belongs to the IMPDH/GMPR family.</text>
</comment>
<dbReference type="NCBIfam" id="TIGR01304">
    <property type="entry name" value="IMP_DH_rel_2"/>
    <property type="match status" value="1"/>
</dbReference>
<dbReference type="Proteomes" id="UP000277457">
    <property type="component" value="Unassembled WGS sequence"/>
</dbReference>
<keyword evidence="3" id="KW-0520">NAD</keyword>
<dbReference type="GO" id="GO:0006183">
    <property type="term" value="P:GTP biosynthetic process"/>
    <property type="evidence" value="ECO:0007669"/>
    <property type="project" value="TreeGrafter"/>
</dbReference>
<dbReference type="SMART" id="SM01240">
    <property type="entry name" value="IMPDH"/>
    <property type="match status" value="1"/>
</dbReference>
<keyword evidence="2" id="KW-0560">Oxidoreductase</keyword>
<reference evidence="5 6" key="1">
    <citation type="submission" date="2018-06" db="EMBL/GenBank/DDBJ databases">
        <title>Extensive metabolic versatility and redundancy in microbially diverse, dynamic hydrothermal sediments.</title>
        <authorList>
            <person name="Dombrowski N."/>
            <person name="Teske A."/>
            <person name="Baker B.J."/>
        </authorList>
    </citation>
    <scope>NUCLEOTIDE SEQUENCE [LARGE SCALE GENOMIC DNA]</scope>
    <source>
        <strain evidence="5">B7_G13</strain>
    </source>
</reference>
<proteinExistence type="inferred from homology"/>
<gene>
    <name evidence="5" type="ORF">DRZ78_01245</name>
</gene>
<dbReference type="PANTHER" id="PTHR11911">
    <property type="entry name" value="INOSINE-5-MONOPHOSPHATE DEHYDROGENASE RELATED"/>
    <property type="match status" value="1"/>
</dbReference>
<dbReference type="AlphaFoldDB" id="A0A662D6E0"/>
<dbReference type="Gene3D" id="3.20.20.70">
    <property type="entry name" value="Aldolase class I"/>
    <property type="match status" value="1"/>
</dbReference>
<name>A0A662D6E0_UNCAE</name>
<evidence type="ECO:0000259" key="4">
    <source>
        <dbReference type="Pfam" id="PF00478"/>
    </source>
</evidence>
<dbReference type="SUPFAM" id="SSF51412">
    <property type="entry name" value="Inosine monophosphate dehydrogenase (IMPDH)"/>
    <property type="match status" value="1"/>
</dbReference>
<evidence type="ECO:0000313" key="5">
    <source>
        <dbReference type="EMBL" id="RLE08352.1"/>
    </source>
</evidence>
<evidence type="ECO:0000256" key="1">
    <source>
        <dbReference type="ARBA" id="ARBA00005502"/>
    </source>
</evidence>
<accession>A0A662D6E0</accession>
<evidence type="ECO:0000313" key="6">
    <source>
        <dbReference type="Proteomes" id="UP000277457"/>
    </source>
</evidence>
<protein>
    <submittedName>
        <fullName evidence="5">GuaB3 family IMP dehydrogenase-related protein</fullName>
    </submittedName>
</protein>
<dbReference type="InterPro" id="IPR013785">
    <property type="entry name" value="Aldolase_TIM"/>
</dbReference>
<dbReference type="InterPro" id="IPR001093">
    <property type="entry name" value="IMP_DH_GMPRt"/>
</dbReference>
<comment type="caution">
    <text evidence="5">The sequence shown here is derived from an EMBL/GenBank/DDBJ whole genome shotgun (WGS) entry which is preliminary data.</text>
</comment>
<dbReference type="EMBL" id="QMPY01000030">
    <property type="protein sequence ID" value="RLE08352.1"/>
    <property type="molecule type" value="Genomic_DNA"/>
</dbReference>
<feature type="domain" description="IMP dehydrogenase/GMP reductase" evidence="4">
    <location>
        <begin position="15"/>
        <end position="363"/>
    </location>
</feature>
<evidence type="ECO:0000256" key="2">
    <source>
        <dbReference type="ARBA" id="ARBA00023002"/>
    </source>
</evidence>
<dbReference type="CDD" id="cd00381">
    <property type="entry name" value="IMPDH"/>
    <property type="match status" value="1"/>
</dbReference>
<dbReference type="InterPro" id="IPR005990">
    <property type="entry name" value="IMP_DH"/>
</dbReference>
<organism evidence="5 6">
    <name type="scientific">Aerophobetes bacterium</name>
    <dbReference type="NCBI Taxonomy" id="2030807"/>
    <lineage>
        <taxon>Bacteria</taxon>
        <taxon>Candidatus Aerophobota</taxon>
    </lineage>
</organism>
<dbReference type="GO" id="GO:0003938">
    <property type="term" value="F:IMP dehydrogenase activity"/>
    <property type="evidence" value="ECO:0007669"/>
    <property type="project" value="InterPro"/>
</dbReference>